<sequence>MKSLALTERNTILRDNYVRFMCEATQHVNTADRRTNVYLDECFIHQHYNKCDISLYDPNDDLDVQVKPKHKKHKGRRFCFIGAIVNGGPDNSKLAALKAEGIANTIILMDNAKYHKCVPEMTPKFTWPKGDLIDVCDSLGIPHSPGEIKASLWSKIAPYAWMVVPEVVDKADAAGQSLCRQYDTNTSFKDVEDRLDAAFESLSSKMVHGCILKAEGDLLELHRHICAIDND</sequence>
<evidence type="ECO:0000313" key="1">
    <source>
        <dbReference type="EMBL" id="ETV93264.1"/>
    </source>
</evidence>
<dbReference type="OrthoDB" id="2266637at2759"/>
<dbReference type="eggNOG" id="ENOG502S65Z">
    <property type="taxonomic scope" value="Eukaryota"/>
</dbReference>
<dbReference type="EMBL" id="KI913993">
    <property type="protein sequence ID" value="ETV93264.1"/>
    <property type="molecule type" value="Genomic_DNA"/>
</dbReference>
<gene>
    <name evidence="1" type="ORF">H310_12699</name>
</gene>
<accession>A0A024TGX8</accession>
<dbReference type="VEuPathDB" id="FungiDB:H310_12699"/>
<proteinExistence type="predicted"/>
<dbReference type="GeneID" id="20089749"/>
<reference evidence="1" key="1">
    <citation type="submission" date="2013-12" db="EMBL/GenBank/DDBJ databases">
        <title>The Genome Sequence of Aphanomyces invadans NJM9701.</title>
        <authorList>
            <consortium name="The Broad Institute Genomics Platform"/>
            <person name="Russ C."/>
            <person name="Tyler B."/>
            <person name="van West P."/>
            <person name="Dieguez-Uribeondo J."/>
            <person name="Young S.K."/>
            <person name="Zeng Q."/>
            <person name="Gargeya S."/>
            <person name="Fitzgerald M."/>
            <person name="Abouelleil A."/>
            <person name="Alvarado L."/>
            <person name="Chapman S.B."/>
            <person name="Gainer-Dewar J."/>
            <person name="Goldberg J."/>
            <person name="Griggs A."/>
            <person name="Gujja S."/>
            <person name="Hansen M."/>
            <person name="Howarth C."/>
            <person name="Imamovic A."/>
            <person name="Ireland A."/>
            <person name="Larimer J."/>
            <person name="McCowan C."/>
            <person name="Murphy C."/>
            <person name="Pearson M."/>
            <person name="Poon T.W."/>
            <person name="Priest M."/>
            <person name="Roberts A."/>
            <person name="Saif S."/>
            <person name="Shea T."/>
            <person name="Sykes S."/>
            <person name="Wortman J."/>
            <person name="Nusbaum C."/>
            <person name="Birren B."/>
        </authorList>
    </citation>
    <scope>NUCLEOTIDE SEQUENCE [LARGE SCALE GENOMIC DNA]</scope>
    <source>
        <strain evidence="1">NJM9701</strain>
    </source>
</reference>
<dbReference type="AlphaFoldDB" id="A0A024TGX8"/>
<organism evidence="1">
    <name type="scientific">Aphanomyces invadans</name>
    <dbReference type="NCBI Taxonomy" id="157072"/>
    <lineage>
        <taxon>Eukaryota</taxon>
        <taxon>Sar</taxon>
        <taxon>Stramenopiles</taxon>
        <taxon>Oomycota</taxon>
        <taxon>Saprolegniomycetes</taxon>
        <taxon>Saprolegniales</taxon>
        <taxon>Verrucalvaceae</taxon>
        <taxon>Aphanomyces</taxon>
    </lineage>
</organism>
<name>A0A024TGX8_9STRA</name>
<dbReference type="RefSeq" id="XP_008878099.1">
    <property type="nucleotide sequence ID" value="XM_008879877.1"/>
</dbReference>
<protein>
    <submittedName>
        <fullName evidence="1">Uncharacterized protein</fullName>
    </submittedName>
</protein>
<dbReference type="PANTHER" id="PTHR33939:SF1">
    <property type="entry name" value="DUF4371 DOMAIN-CONTAINING PROTEIN"/>
    <property type="match status" value="1"/>
</dbReference>
<dbReference type="PANTHER" id="PTHR33939">
    <property type="entry name" value="PROTEIN CBG22215"/>
    <property type="match status" value="1"/>
</dbReference>